<feature type="domain" description="Calponin-homology (CH)" evidence="5">
    <location>
        <begin position="255"/>
        <end position="368"/>
    </location>
</feature>
<organism evidence="6 7">
    <name type="scientific">Saguinus oedipus</name>
    <name type="common">Cotton-top tamarin</name>
    <name type="synonym">Oedipomidas oedipus</name>
    <dbReference type="NCBI Taxonomy" id="9490"/>
    <lineage>
        <taxon>Eukaryota</taxon>
        <taxon>Metazoa</taxon>
        <taxon>Chordata</taxon>
        <taxon>Craniata</taxon>
        <taxon>Vertebrata</taxon>
        <taxon>Euteleostomi</taxon>
        <taxon>Mammalia</taxon>
        <taxon>Eutheria</taxon>
        <taxon>Euarchontoglires</taxon>
        <taxon>Primates</taxon>
        <taxon>Haplorrhini</taxon>
        <taxon>Platyrrhini</taxon>
        <taxon>Cebidae</taxon>
        <taxon>Callitrichinae</taxon>
        <taxon>Saguinus</taxon>
    </lineage>
</organism>
<dbReference type="PANTHER" id="PTHR48051">
    <property type="match status" value="1"/>
</dbReference>
<keyword evidence="1" id="KW-0433">Leucine-rich repeat</keyword>
<dbReference type="InterPro" id="IPR001715">
    <property type="entry name" value="CH_dom"/>
</dbReference>
<dbReference type="InterPro" id="IPR050216">
    <property type="entry name" value="LRR_domain-containing"/>
</dbReference>
<dbReference type="InterPro" id="IPR032675">
    <property type="entry name" value="LRR_dom_sf"/>
</dbReference>
<sequence length="404" mass="44369">MHPPPWGLWTVGGGGLNCDSRNQLSTLPPYICQLPLRVLIVSNNKLGALPPDIGALGSLRQLDVSSNELQSLPAELCGLSSLRDLNVRRNQLSTLPEELGDLPLVRLDFSCNRISRIPVSFCRLRHLQVILLDSNPLQSPPAQVPPAFWWEDGGLLSSIRLTRSPWLAQPCRGSVSGTSSTDEFSELSFRISELAREPRGPRERREDGSADGDPEQIDFIDSHVPAEDEERGAAESGSGPSSPDSVLRPRQTPQVRDEKDLMTQLRQVLESRLQRPLPEDLAEALASGVILCQLANQLRPRSVPFIHVPSPAVPKLSTLKARKNVESFLEACRKMGVPEADLCSPLDLLQGTTRGLRTVLEAVKRVGGKALPPLWPHSGLGGFIVFYVVFMLLLYVTYTRLLGS</sequence>
<reference evidence="6 7" key="1">
    <citation type="submission" date="2023-05" db="EMBL/GenBank/DDBJ databases">
        <title>B98-5 Cell Line De Novo Hybrid Assembly: An Optical Mapping Approach.</title>
        <authorList>
            <person name="Kananen K."/>
            <person name="Auerbach J.A."/>
            <person name="Kautto E."/>
            <person name="Blachly J.S."/>
        </authorList>
    </citation>
    <scope>NUCLEOTIDE SEQUENCE [LARGE SCALE GENOMIC DNA]</scope>
    <source>
        <strain evidence="6">B95-8</strain>
        <tissue evidence="6">Cell line</tissue>
    </source>
</reference>
<comment type="caution">
    <text evidence="6">The sequence shown here is derived from an EMBL/GenBank/DDBJ whole genome shotgun (WGS) entry which is preliminary data.</text>
</comment>
<dbReference type="Pfam" id="PF13855">
    <property type="entry name" value="LRR_8"/>
    <property type="match status" value="1"/>
</dbReference>
<keyword evidence="4" id="KW-0472">Membrane</keyword>
<proteinExistence type="predicted"/>
<dbReference type="SMART" id="SM00364">
    <property type="entry name" value="LRR_BAC"/>
    <property type="match status" value="3"/>
</dbReference>
<dbReference type="InterPro" id="IPR003591">
    <property type="entry name" value="Leu-rich_rpt_typical-subtyp"/>
</dbReference>
<evidence type="ECO:0000313" key="6">
    <source>
        <dbReference type="EMBL" id="KAK2117210.1"/>
    </source>
</evidence>
<dbReference type="PANTHER" id="PTHR48051:SF64">
    <property type="entry name" value="LEUCINE RICH REPEATS AND CALPONIN HOMOLOGY DOMAIN CONTAINING 4"/>
    <property type="match status" value="1"/>
</dbReference>
<evidence type="ECO:0000256" key="2">
    <source>
        <dbReference type="ARBA" id="ARBA00022737"/>
    </source>
</evidence>
<evidence type="ECO:0000256" key="3">
    <source>
        <dbReference type="SAM" id="MobiDB-lite"/>
    </source>
</evidence>
<evidence type="ECO:0000313" key="7">
    <source>
        <dbReference type="Proteomes" id="UP001266305"/>
    </source>
</evidence>
<dbReference type="SUPFAM" id="SSF52058">
    <property type="entry name" value="L domain-like"/>
    <property type="match status" value="1"/>
</dbReference>
<keyword evidence="4" id="KW-1133">Transmembrane helix</keyword>
<dbReference type="SMART" id="SM00369">
    <property type="entry name" value="LRR_TYP"/>
    <property type="match status" value="4"/>
</dbReference>
<protein>
    <submittedName>
        <fullName evidence="6">Leucine-rich repeat and calponin y domain-containing protein 4</fullName>
    </submittedName>
</protein>
<keyword evidence="7" id="KW-1185">Reference proteome</keyword>
<dbReference type="EMBL" id="JASSZA010000002">
    <property type="protein sequence ID" value="KAK2117210.1"/>
    <property type="molecule type" value="Genomic_DNA"/>
</dbReference>
<feature type="compositionally biased region" description="Acidic residues" evidence="3">
    <location>
        <begin position="209"/>
        <end position="218"/>
    </location>
</feature>
<feature type="transmembrane region" description="Helical" evidence="4">
    <location>
        <begin position="374"/>
        <end position="398"/>
    </location>
</feature>
<dbReference type="Gene3D" id="1.10.418.10">
    <property type="entry name" value="Calponin-like domain"/>
    <property type="match status" value="1"/>
</dbReference>
<dbReference type="SMART" id="SM00033">
    <property type="entry name" value="CH"/>
    <property type="match status" value="1"/>
</dbReference>
<gene>
    <name evidence="6" type="primary">LRCH4</name>
    <name evidence="6" type="ORF">P7K49_004096</name>
</gene>
<dbReference type="PROSITE" id="PS50021">
    <property type="entry name" value="CH"/>
    <property type="match status" value="1"/>
</dbReference>
<feature type="compositionally biased region" description="Low complexity" evidence="3">
    <location>
        <begin position="234"/>
        <end position="245"/>
    </location>
</feature>
<dbReference type="Proteomes" id="UP001266305">
    <property type="component" value="Unassembled WGS sequence"/>
</dbReference>
<dbReference type="CDD" id="cd21273">
    <property type="entry name" value="CH_LRCH4"/>
    <property type="match status" value="1"/>
</dbReference>
<accession>A0ABQ9W742</accession>
<keyword evidence="2" id="KW-0677">Repeat</keyword>
<evidence type="ECO:0000256" key="4">
    <source>
        <dbReference type="SAM" id="Phobius"/>
    </source>
</evidence>
<feature type="compositionally biased region" description="Basic and acidic residues" evidence="3">
    <location>
        <begin position="193"/>
        <end position="208"/>
    </location>
</feature>
<dbReference type="InterPro" id="IPR001611">
    <property type="entry name" value="Leu-rich_rpt"/>
</dbReference>
<dbReference type="Pfam" id="PF00560">
    <property type="entry name" value="LRR_1"/>
    <property type="match status" value="1"/>
</dbReference>
<name>A0ABQ9W742_SAGOE</name>
<evidence type="ECO:0000256" key="1">
    <source>
        <dbReference type="ARBA" id="ARBA00022614"/>
    </source>
</evidence>
<feature type="region of interest" description="Disordered" evidence="3">
    <location>
        <begin position="190"/>
        <end position="260"/>
    </location>
</feature>
<dbReference type="InterPro" id="IPR036872">
    <property type="entry name" value="CH_dom_sf"/>
</dbReference>
<evidence type="ECO:0000259" key="5">
    <source>
        <dbReference type="PROSITE" id="PS50021"/>
    </source>
</evidence>
<dbReference type="Pfam" id="PF00307">
    <property type="entry name" value="CH"/>
    <property type="match status" value="1"/>
</dbReference>
<dbReference type="Gene3D" id="3.80.10.10">
    <property type="entry name" value="Ribonuclease Inhibitor"/>
    <property type="match status" value="1"/>
</dbReference>
<dbReference type="SUPFAM" id="SSF47576">
    <property type="entry name" value="Calponin-homology domain, CH-domain"/>
    <property type="match status" value="1"/>
</dbReference>
<dbReference type="PROSITE" id="PS51450">
    <property type="entry name" value="LRR"/>
    <property type="match status" value="1"/>
</dbReference>
<keyword evidence="4" id="KW-0812">Transmembrane</keyword>